<protein>
    <submittedName>
        <fullName evidence="4">Uncharacterized protein</fullName>
    </submittedName>
</protein>
<gene>
    <name evidence="4" type="ORF">EHS25_008638</name>
</gene>
<comment type="caution">
    <text evidence="4">The sequence shown here is derived from an EMBL/GenBank/DDBJ whole genome shotgun (WGS) entry which is preliminary data.</text>
</comment>
<evidence type="ECO:0000256" key="3">
    <source>
        <dbReference type="SAM" id="SignalP"/>
    </source>
</evidence>
<dbReference type="EMBL" id="RSCD01000006">
    <property type="protein sequence ID" value="RSH92223.1"/>
    <property type="molecule type" value="Genomic_DNA"/>
</dbReference>
<evidence type="ECO:0000313" key="5">
    <source>
        <dbReference type="Proteomes" id="UP000279259"/>
    </source>
</evidence>
<feature type="region of interest" description="Disordered" evidence="1">
    <location>
        <begin position="29"/>
        <end position="50"/>
    </location>
</feature>
<feature type="signal peptide" evidence="3">
    <location>
        <begin position="1"/>
        <end position="19"/>
    </location>
</feature>
<feature type="transmembrane region" description="Helical" evidence="2">
    <location>
        <begin position="120"/>
        <end position="140"/>
    </location>
</feature>
<sequence>MILRQSNIILLLFLPLILAVSRPDPGPITHLPRQHGVDGGGTGGSGPKRPEYVAHPAGELVCRPFGECEPCPSDELDQPFCMPFGNRRLLHCQDPRKPDKGEVPAWEACGKVVRKEKQDFYEFVTCNLLFLIVALTILWARSSALATAQYRQLAARIGIPSGGWRA</sequence>
<feature type="chain" id="PRO_5019247953" evidence="3">
    <location>
        <begin position="20"/>
        <end position="166"/>
    </location>
</feature>
<name>A0A427YMA9_9TREE</name>
<dbReference type="AlphaFoldDB" id="A0A427YMA9"/>
<evidence type="ECO:0000313" key="4">
    <source>
        <dbReference type="EMBL" id="RSH92223.1"/>
    </source>
</evidence>
<keyword evidence="3" id="KW-0732">Signal</keyword>
<keyword evidence="2" id="KW-0472">Membrane</keyword>
<feature type="compositionally biased region" description="Gly residues" evidence="1">
    <location>
        <begin position="37"/>
        <end position="46"/>
    </location>
</feature>
<keyword evidence="2" id="KW-1133">Transmembrane helix</keyword>
<proteinExistence type="predicted"/>
<evidence type="ECO:0000256" key="2">
    <source>
        <dbReference type="SAM" id="Phobius"/>
    </source>
</evidence>
<reference evidence="4 5" key="1">
    <citation type="submission" date="2018-11" db="EMBL/GenBank/DDBJ databases">
        <title>Genome sequence of Saitozyma podzolica DSM 27192.</title>
        <authorList>
            <person name="Aliyu H."/>
            <person name="Gorte O."/>
            <person name="Ochsenreither K."/>
        </authorList>
    </citation>
    <scope>NUCLEOTIDE SEQUENCE [LARGE SCALE GENOMIC DNA]</scope>
    <source>
        <strain evidence="4 5">DSM 27192</strain>
    </source>
</reference>
<accession>A0A427YMA9</accession>
<dbReference type="Proteomes" id="UP000279259">
    <property type="component" value="Unassembled WGS sequence"/>
</dbReference>
<organism evidence="4 5">
    <name type="scientific">Saitozyma podzolica</name>
    <dbReference type="NCBI Taxonomy" id="1890683"/>
    <lineage>
        <taxon>Eukaryota</taxon>
        <taxon>Fungi</taxon>
        <taxon>Dikarya</taxon>
        <taxon>Basidiomycota</taxon>
        <taxon>Agaricomycotina</taxon>
        <taxon>Tremellomycetes</taxon>
        <taxon>Tremellales</taxon>
        <taxon>Trimorphomycetaceae</taxon>
        <taxon>Saitozyma</taxon>
    </lineage>
</organism>
<dbReference type="Pfam" id="PF05439">
    <property type="entry name" value="JTB"/>
    <property type="match status" value="1"/>
</dbReference>
<keyword evidence="5" id="KW-1185">Reference proteome</keyword>
<dbReference type="GO" id="GO:0016020">
    <property type="term" value="C:membrane"/>
    <property type="evidence" value="ECO:0007669"/>
    <property type="project" value="InterPro"/>
</dbReference>
<dbReference type="OrthoDB" id="2525787at2759"/>
<evidence type="ECO:0000256" key="1">
    <source>
        <dbReference type="SAM" id="MobiDB-lite"/>
    </source>
</evidence>
<keyword evidence="2" id="KW-0812">Transmembrane</keyword>
<dbReference type="InterPro" id="IPR008657">
    <property type="entry name" value="JTB"/>
</dbReference>